<keyword evidence="1" id="KW-0611">Plant defense</keyword>
<dbReference type="SUPFAM" id="SSF52058">
    <property type="entry name" value="L domain-like"/>
    <property type="match status" value="1"/>
</dbReference>
<comment type="caution">
    <text evidence="3">The sequence shown here is derived from an EMBL/GenBank/DDBJ whole genome shotgun (WGS) entry which is preliminary data.</text>
</comment>
<feature type="domain" description="Disease resistance protein RPS4B/Roq1-like leucine-rich repeats" evidence="2">
    <location>
        <begin position="34"/>
        <end position="107"/>
    </location>
</feature>
<name>A0AAN7FC12_QUERU</name>
<dbReference type="Gene3D" id="3.80.10.10">
    <property type="entry name" value="Ribonuclease Inhibitor"/>
    <property type="match status" value="1"/>
</dbReference>
<dbReference type="PANTHER" id="PTHR47186:SF63">
    <property type="entry name" value="C-JID DOMAIN-CONTAINING PROTEIN"/>
    <property type="match status" value="1"/>
</dbReference>
<evidence type="ECO:0000313" key="3">
    <source>
        <dbReference type="EMBL" id="KAK4590265.1"/>
    </source>
</evidence>
<proteinExistence type="predicted"/>
<protein>
    <recommendedName>
        <fullName evidence="2">Disease resistance protein RPS4B/Roq1-like leucine-rich repeats domain-containing protein</fullName>
    </recommendedName>
</protein>
<keyword evidence="4" id="KW-1185">Reference proteome</keyword>
<dbReference type="Pfam" id="PF23286">
    <property type="entry name" value="LRR_13"/>
    <property type="match status" value="1"/>
</dbReference>
<dbReference type="InterPro" id="IPR032675">
    <property type="entry name" value="LRR_dom_sf"/>
</dbReference>
<evidence type="ECO:0000256" key="1">
    <source>
        <dbReference type="ARBA" id="ARBA00022821"/>
    </source>
</evidence>
<evidence type="ECO:0000259" key="2">
    <source>
        <dbReference type="Pfam" id="PF23286"/>
    </source>
</evidence>
<accession>A0AAN7FC12</accession>
<sequence length="116" mass="13162">MIHASLGDLKHLLLLDLNNCKCLKCLPSKISWESLDIFILSGCSKLKKFPKIMRNMSRLLKLYLDGTTIEDLPLSMEQLTRLIKLDLTKCKGLSSFLGVICNLTSLKTHSIWLLKT</sequence>
<dbReference type="EMBL" id="JAXUIC010000005">
    <property type="protein sequence ID" value="KAK4590265.1"/>
    <property type="molecule type" value="Genomic_DNA"/>
</dbReference>
<dbReference type="PANTHER" id="PTHR47186">
    <property type="entry name" value="LEUCINE-RICH REPEAT-CONTAINING PROTEIN 57"/>
    <property type="match status" value="1"/>
</dbReference>
<dbReference type="AlphaFoldDB" id="A0AAN7FC12"/>
<gene>
    <name evidence="3" type="ORF">RGQ29_020703</name>
</gene>
<dbReference type="Proteomes" id="UP001324115">
    <property type="component" value="Unassembled WGS sequence"/>
</dbReference>
<reference evidence="3 4" key="1">
    <citation type="journal article" date="2023" name="G3 (Bethesda)">
        <title>A haplotype-resolved chromosome-scale genome for Quercus rubra L. provides insights into the genetics of adaptive traits for red oak species.</title>
        <authorList>
            <person name="Kapoor B."/>
            <person name="Jenkins J."/>
            <person name="Schmutz J."/>
            <person name="Zhebentyayeva T."/>
            <person name="Kuelheim C."/>
            <person name="Coggeshall M."/>
            <person name="Heim C."/>
            <person name="Lasky J.R."/>
            <person name="Leites L."/>
            <person name="Islam-Faridi N."/>
            <person name="Romero-Severson J."/>
            <person name="DeLeo V.L."/>
            <person name="Lucas S.M."/>
            <person name="Lazic D."/>
            <person name="Gailing O."/>
            <person name="Carlson J."/>
            <person name="Staton M."/>
        </authorList>
    </citation>
    <scope>NUCLEOTIDE SEQUENCE [LARGE SCALE GENOMIC DNA]</scope>
    <source>
        <strain evidence="3">Pseudo-F2</strain>
    </source>
</reference>
<evidence type="ECO:0000313" key="4">
    <source>
        <dbReference type="Proteomes" id="UP001324115"/>
    </source>
</evidence>
<dbReference type="InterPro" id="IPR058546">
    <property type="entry name" value="RPS4B/Roq1-like_LRR"/>
</dbReference>
<organism evidence="3 4">
    <name type="scientific">Quercus rubra</name>
    <name type="common">Northern red oak</name>
    <name type="synonym">Quercus borealis</name>
    <dbReference type="NCBI Taxonomy" id="3512"/>
    <lineage>
        <taxon>Eukaryota</taxon>
        <taxon>Viridiplantae</taxon>
        <taxon>Streptophyta</taxon>
        <taxon>Embryophyta</taxon>
        <taxon>Tracheophyta</taxon>
        <taxon>Spermatophyta</taxon>
        <taxon>Magnoliopsida</taxon>
        <taxon>eudicotyledons</taxon>
        <taxon>Gunneridae</taxon>
        <taxon>Pentapetalae</taxon>
        <taxon>rosids</taxon>
        <taxon>fabids</taxon>
        <taxon>Fagales</taxon>
        <taxon>Fagaceae</taxon>
        <taxon>Quercus</taxon>
    </lineage>
</organism>